<gene>
    <name evidence="1" type="ORF">EV643_103246</name>
</gene>
<name>A0A4R6KJL9_9ACTN</name>
<comment type="caution">
    <text evidence="1">The sequence shown here is derived from an EMBL/GenBank/DDBJ whole genome shotgun (WGS) entry which is preliminary data.</text>
</comment>
<dbReference type="OrthoDB" id="9830368at2"/>
<reference evidence="1 2" key="1">
    <citation type="submission" date="2019-03" db="EMBL/GenBank/DDBJ databases">
        <title>Genomic Encyclopedia of Type Strains, Phase III (KMG-III): the genomes of soil and plant-associated and newly described type strains.</title>
        <authorList>
            <person name="Whitman W."/>
        </authorList>
    </citation>
    <scope>NUCLEOTIDE SEQUENCE [LARGE SCALE GENOMIC DNA]</scope>
    <source>
        <strain evidence="1 2">VKM Ac-2527</strain>
    </source>
</reference>
<evidence type="ECO:0000313" key="1">
    <source>
        <dbReference type="EMBL" id="TDO51507.1"/>
    </source>
</evidence>
<dbReference type="Proteomes" id="UP000295388">
    <property type="component" value="Unassembled WGS sequence"/>
</dbReference>
<protein>
    <submittedName>
        <fullName evidence="1">Uncharacterized protein</fullName>
    </submittedName>
</protein>
<evidence type="ECO:0000313" key="2">
    <source>
        <dbReference type="Proteomes" id="UP000295388"/>
    </source>
</evidence>
<dbReference type="RefSeq" id="WP_133799447.1">
    <property type="nucleotide sequence ID" value="NZ_SNWQ01000003.1"/>
</dbReference>
<proteinExistence type="predicted"/>
<dbReference type="EMBL" id="SNWQ01000003">
    <property type="protein sequence ID" value="TDO51507.1"/>
    <property type="molecule type" value="Genomic_DNA"/>
</dbReference>
<organism evidence="1 2">
    <name type="scientific">Kribbella caucasensis</name>
    <dbReference type="NCBI Taxonomy" id="2512215"/>
    <lineage>
        <taxon>Bacteria</taxon>
        <taxon>Bacillati</taxon>
        <taxon>Actinomycetota</taxon>
        <taxon>Actinomycetes</taxon>
        <taxon>Propionibacteriales</taxon>
        <taxon>Kribbellaceae</taxon>
        <taxon>Kribbella</taxon>
    </lineage>
</organism>
<dbReference type="AlphaFoldDB" id="A0A4R6KJL9"/>
<sequence length="256" mass="28877">MNDTVREMDSRRARWLQYRSGQGLMPGTGDEFARCGLGRLTDGPDLRLLFLPADPEGDVVPLNREVLDWLKQPRESPFGGRYPSWGSSDRATNGAIVLYDQFREDAGWTRYLALHRHGGLEVGIGRAAYEQREIRIFALRPIVGLAWCAAALQAEVADRWGLEGMFEITVALRNTSAATLGDFAEGWKQPGFGLDIVRCLDEHVLIRRELDGMADPESFALDLGDRIEQAFGTLNRRHVARQGEHEGSFDPRFEWF</sequence>
<accession>A0A4R6KJL9</accession>
<keyword evidence="2" id="KW-1185">Reference proteome</keyword>